<evidence type="ECO:0000313" key="3">
    <source>
        <dbReference type="Proteomes" id="UP000265520"/>
    </source>
</evidence>
<keyword evidence="3" id="KW-1185">Reference proteome</keyword>
<evidence type="ECO:0000259" key="1">
    <source>
        <dbReference type="Pfam" id="PF13966"/>
    </source>
</evidence>
<evidence type="ECO:0000313" key="2">
    <source>
        <dbReference type="EMBL" id="MCI25208.1"/>
    </source>
</evidence>
<dbReference type="Pfam" id="PF13966">
    <property type="entry name" value="zf-RVT"/>
    <property type="match status" value="1"/>
</dbReference>
<name>A0A392QLV7_9FABA</name>
<dbReference type="PANTHER" id="PTHR36617:SF5">
    <property type="entry name" value="OS05G0421675 PROTEIN"/>
    <property type="match status" value="1"/>
</dbReference>
<dbReference type="AlphaFoldDB" id="A0A392QLV7"/>
<feature type="domain" description="Reverse transcriptase zinc-binding" evidence="1">
    <location>
        <begin position="56"/>
        <end position="121"/>
    </location>
</feature>
<protein>
    <submittedName>
        <fullName evidence="2">Ribonuclease H protein</fullName>
    </submittedName>
</protein>
<organism evidence="2 3">
    <name type="scientific">Trifolium medium</name>
    <dbReference type="NCBI Taxonomy" id="97028"/>
    <lineage>
        <taxon>Eukaryota</taxon>
        <taxon>Viridiplantae</taxon>
        <taxon>Streptophyta</taxon>
        <taxon>Embryophyta</taxon>
        <taxon>Tracheophyta</taxon>
        <taxon>Spermatophyta</taxon>
        <taxon>Magnoliopsida</taxon>
        <taxon>eudicotyledons</taxon>
        <taxon>Gunneridae</taxon>
        <taxon>Pentapetalae</taxon>
        <taxon>rosids</taxon>
        <taxon>fabids</taxon>
        <taxon>Fabales</taxon>
        <taxon>Fabaceae</taxon>
        <taxon>Papilionoideae</taxon>
        <taxon>50 kb inversion clade</taxon>
        <taxon>NPAAA clade</taxon>
        <taxon>Hologalegina</taxon>
        <taxon>IRL clade</taxon>
        <taxon>Trifolieae</taxon>
        <taxon>Trifolium</taxon>
    </lineage>
</organism>
<dbReference type="EMBL" id="LXQA010145892">
    <property type="protein sequence ID" value="MCI25208.1"/>
    <property type="molecule type" value="Genomic_DNA"/>
</dbReference>
<dbReference type="Proteomes" id="UP000265520">
    <property type="component" value="Unassembled WGS sequence"/>
</dbReference>
<accession>A0A392QLV7</accession>
<reference evidence="2 3" key="1">
    <citation type="journal article" date="2018" name="Front. Plant Sci.">
        <title>Red Clover (Trifolium pratense) and Zigzag Clover (T. medium) - A Picture of Genomic Similarities and Differences.</title>
        <authorList>
            <person name="Dluhosova J."/>
            <person name="Istvanek J."/>
            <person name="Nedelnik J."/>
            <person name="Repkova J."/>
        </authorList>
    </citation>
    <scope>NUCLEOTIDE SEQUENCE [LARGE SCALE GENOMIC DNA]</scope>
    <source>
        <strain evidence="3">cv. 10/8</strain>
        <tissue evidence="2">Leaf</tissue>
    </source>
</reference>
<dbReference type="PANTHER" id="PTHR36617">
    <property type="entry name" value="PROTEIN, PUTATIVE-RELATED"/>
    <property type="match status" value="1"/>
</dbReference>
<comment type="caution">
    <text evidence="2">The sequence shown here is derived from an EMBL/GenBank/DDBJ whole genome shotgun (WGS) entry which is preliminary data.</text>
</comment>
<dbReference type="InterPro" id="IPR026960">
    <property type="entry name" value="RVT-Znf"/>
</dbReference>
<proteinExistence type="predicted"/>
<sequence length="131" mass="15063">MTSSREGTVWRWEWRDALTQVEEYDLIKLKELLLDVNLNPNSADRWRWILGSAGLFSVKSCYNFLIQNDSAEALHPTMLEAIKKLWKNDVPSKVSVFGWRLLLEKLPTRAALASKGIITNPYEISCARVLL</sequence>